<reference evidence="9" key="1">
    <citation type="journal article" date="2020" name="Microb. Genom.">
        <title>Genetic diversity of clinical and environmental Mucorales isolates obtained from an investigation of mucormycosis cases among solid organ transplant recipients.</title>
        <authorList>
            <person name="Nguyen M.H."/>
            <person name="Kaul D."/>
            <person name="Muto C."/>
            <person name="Cheng S.J."/>
            <person name="Richter R.A."/>
            <person name="Bruno V.M."/>
            <person name="Liu G."/>
            <person name="Beyhan S."/>
            <person name="Sundermann A.J."/>
            <person name="Mounaud S."/>
            <person name="Pasculle A.W."/>
            <person name="Nierman W.C."/>
            <person name="Driscoll E."/>
            <person name="Cumbie R."/>
            <person name="Clancy C.J."/>
            <person name="Dupont C.L."/>
        </authorList>
    </citation>
    <scope>NUCLEOTIDE SEQUENCE</scope>
    <source>
        <strain evidence="9">GL11</strain>
    </source>
</reference>
<evidence type="ECO:0000259" key="8">
    <source>
        <dbReference type="PROSITE" id="PS50174"/>
    </source>
</evidence>
<feature type="coiled-coil region" evidence="5">
    <location>
        <begin position="65"/>
        <end position="92"/>
    </location>
</feature>
<keyword evidence="10" id="KW-1185">Reference proteome</keyword>
<dbReference type="AlphaFoldDB" id="A0A9P6XC78"/>
<feature type="transmembrane region" description="Helical" evidence="7">
    <location>
        <begin position="458"/>
        <end position="479"/>
    </location>
</feature>
<evidence type="ECO:0000256" key="1">
    <source>
        <dbReference type="ARBA" id="ARBA00004141"/>
    </source>
</evidence>
<dbReference type="SUPFAM" id="SSF103481">
    <property type="entry name" value="Multidrug resistance efflux transporter EmrE"/>
    <property type="match status" value="1"/>
</dbReference>
<protein>
    <recommendedName>
        <fullName evidence="8">G-patch domain-containing protein</fullName>
    </recommendedName>
</protein>
<proteinExistence type="predicted"/>
<dbReference type="InterPro" id="IPR004853">
    <property type="entry name" value="Sugar_P_trans_dom"/>
</dbReference>
<gene>
    <name evidence="9" type="ORF">G6F64_004731</name>
</gene>
<evidence type="ECO:0000313" key="10">
    <source>
        <dbReference type="Proteomes" id="UP000716291"/>
    </source>
</evidence>
<evidence type="ECO:0000256" key="6">
    <source>
        <dbReference type="SAM" id="MobiDB-lite"/>
    </source>
</evidence>
<keyword evidence="4 7" id="KW-0472">Membrane</keyword>
<feature type="region of interest" description="Disordered" evidence="6">
    <location>
        <begin position="166"/>
        <end position="209"/>
    </location>
</feature>
<dbReference type="GO" id="GO:0016020">
    <property type="term" value="C:membrane"/>
    <property type="evidence" value="ECO:0007669"/>
    <property type="project" value="UniProtKB-SubCell"/>
</dbReference>
<accession>A0A9P6XC78</accession>
<evidence type="ECO:0000256" key="5">
    <source>
        <dbReference type="SAM" id="Coils"/>
    </source>
</evidence>
<dbReference type="Pfam" id="PF01585">
    <property type="entry name" value="G-patch"/>
    <property type="match status" value="1"/>
</dbReference>
<feature type="transmembrane region" description="Helical" evidence="7">
    <location>
        <begin position="328"/>
        <end position="345"/>
    </location>
</feature>
<evidence type="ECO:0000313" key="9">
    <source>
        <dbReference type="EMBL" id="KAG1310210.1"/>
    </source>
</evidence>
<dbReference type="Proteomes" id="UP000716291">
    <property type="component" value="Unassembled WGS sequence"/>
</dbReference>
<evidence type="ECO:0000256" key="2">
    <source>
        <dbReference type="ARBA" id="ARBA00022692"/>
    </source>
</evidence>
<dbReference type="EMBL" id="JAANQT010000536">
    <property type="protein sequence ID" value="KAG1310210.1"/>
    <property type="molecule type" value="Genomic_DNA"/>
</dbReference>
<comment type="caution">
    <text evidence="9">The sequence shown here is derived from an EMBL/GenBank/DDBJ whole genome shotgun (WGS) entry which is preliminary data.</text>
</comment>
<feature type="transmembrane region" description="Helical" evidence="7">
    <location>
        <begin position="384"/>
        <end position="408"/>
    </location>
</feature>
<dbReference type="InterPro" id="IPR050186">
    <property type="entry name" value="TPT_transporter"/>
</dbReference>
<evidence type="ECO:0000256" key="3">
    <source>
        <dbReference type="ARBA" id="ARBA00022989"/>
    </source>
</evidence>
<evidence type="ECO:0000256" key="4">
    <source>
        <dbReference type="ARBA" id="ARBA00023136"/>
    </source>
</evidence>
<dbReference type="InterPro" id="IPR037185">
    <property type="entry name" value="EmrE-like"/>
</dbReference>
<dbReference type="Pfam" id="PF03151">
    <property type="entry name" value="TPT"/>
    <property type="match status" value="1"/>
</dbReference>
<dbReference type="GO" id="GO:0003676">
    <property type="term" value="F:nucleic acid binding"/>
    <property type="evidence" value="ECO:0007669"/>
    <property type="project" value="InterPro"/>
</dbReference>
<feature type="transmembrane region" description="Helical" evidence="7">
    <location>
        <begin position="485"/>
        <end position="504"/>
    </location>
</feature>
<comment type="subcellular location">
    <subcellularLocation>
        <location evidence="1">Membrane</location>
        <topology evidence="1">Multi-pass membrane protein</topology>
    </subcellularLocation>
</comment>
<dbReference type="SMART" id="SM00443">
    <property type="entry name" value="G_patch"/>
    <property type="match status" value="1"/>
</dbReference>
<dbReference type="PANTHER" id="PTHR11132">
    <property type="entry name" value="SOLUTE CARRIER FAMILY 35"/>
    <property type="match status" value="1"/>
</dbReference>
<organism evidence="9 10">
    <name type="scientific">Rhizopus oryzae</name>
    <name type="common">Mucormycosis agent</name>
    <name type="synonym">Rhizopus arrhizus var. delemar</name>
    <dbReference type="NCBI Taxonomy" id="64495"/>
    <lineage>
        <taxon>Eukaryota</taxon>
        <taxon>Fungi</taxon>
        <taxon>Fungi incertae sedis</taxon>
        <taxon>Mucoromycota</taxon>
        <taxon>Mucoromycotina</taxon>
        <taxon>Mucoromycetes</taxon>
        <taxon>Mucorales</taxon>
        <taxon>Mucorineae</taxon>
        <taxon>Rhizopodaceae</taxon>
        <taxon>Rhizopus</taxon>
    </lineage>
</organism>
<feature type="domain" description="G-patch" evidence="8">
    <location>
        <begin position="208"/>
        <end position="254"/>
    </location>
</feature>
<feature type="transmembrane region" description="Helical" evidence="7">
    <location>
        <begin position="351"/>
        <end position="372"/>
    </location>
</feature>
<dbReference type="PROSITE" id="PS50174">
    <property type="entry name" value="G_PATCH"/>
    <property type="match status" value="1"/>
</dbReference>
<keyword evidence="3 7" id="KW-1133">Transmembrane helix</keyword>
<keyword evidence="2 7" id="KW-0812">Transmembrane</keyword>
<keyword evidence="5" id="KW-0175">Coiled coil</keyword>
<dbReference type="InterPro" id="IPR000467">
    <property type="entry name" value="G_patch_dom"/>
</dbReference>
<sequence>MFDQQQQRQQQKPNFKFVIRSKVETNINQEPATVEEKKQIEVKQVLLEDDRKRKRAAVEATMTSSKKIHNQLERWNKKHKELKDDKEIEEQAKQHYADLTNMACILCQRKFKSKLELEKHQSLSELHKNNLNDPVAVNKAMLKLNFSKTELTEEPETKYRNRAAERRQAYGQPEKPVLSPPSSPLRHTNSHREMPPVPSASLHKPISDDNKGAQMLLNMGWRKGEGLGRHGSGILDPVKAESYGNNAGIGATAKYTVNPDASYKERTVGVHGTLYKIFPCALATSLDIGLSNLSLKTITLSFYTMCKSSTLAFVLIFAFLFKLEKPSWRLVLIIVIITLGVVLMVSDETDFALVGFVEVMSAAAFGGLRWSLTEVLLRKESMGLTNPFASIFFLAPSQAIILLTISGFVEGYITIFKSAFFISFAEGLRTIGVILAGGSLAFCMIVSEFFLIKRTSVVTLSVCGIFKEVATIFISSLVFGDVLTFVNIVGLCITLFGIGLYNWLKLKMSSTATNHEPVENKMENNHQIYNNVAESTPMLIVDSGDYYRESDDDDNDEEHNRFEMH</sequence>
<feature type="transmembrane region" description="Helical" evidence="7">
    <location>
        <begin position="300"/>
        <end position="321"/>
    </location>
</feature>
<name>A0A9P6XC78_RHIOR</name>
<feature type="transmembrane region" description="Helical" evidence="7">
    <location>
        <begin position="428"/>
        <end position="451"/>
    </location>
</feature>
<evidence type="ECO:0000256" key="7">
    <source>
        <dbReference type="SAM" id="Phobius"/>
    </source>
</evidence>